<feature type="signal peptide" evidence="1">
    <location>
        <begin position="1"/>
        <end position="23"/>
    </location>
</feature>
<dbReference type="Pfam" id="PF24320">
    <property type="entry name" value="DUF7492"/>
    <property type="match status" value="1"/>
</dbReference>
<evidence type="ECO:0000313" key="4">
    <source>
        <dbReference type="Proteomes" id="UP000799421"/>
    </source>
</evidence>
<reference evidence="3" key="1">
    <citation type="journal article" date="2020" name="Stud. Mycol.">
        <title>101 Dothideomycetes genomes: a test case for predicting lifestyles and emergence of pathogens.</title>
        <authorList>
            <person name="Haridas S."/>
            <person name="Albert R."/>
            <person name="Binder M."/>
            <person name="Bloem J."/>
            <person name="Labutti K."/>
            <person name="Salamov A."/>
            <person name="Andreopoulos B."/>
            <person name="Baker S."/>
            <person name="Barry K."/>
            <person name="Bills G."/>
            <person name="Bluhm B."/>
            <person name="Cannon C."/>
            <person name="Castanera R."/>
            <person name="Culley D."/>
            <person name="Daum C."/>
            <person name="Ezra D."/>
            <person name="Gonzalez J."/>
            <person name="Henrissat B."/>
            <person name="Kuo A."/>
            <person name="Liang C."/>
            <person name="Lipzen A."/>
            <person name="Lutzoni F."/>
            <person name="Magnuson J."/>
            <person name="Mondo S."/>
            <person name="Nolan M."/>
            <person name="Ohm R."/>
            <person name="Pangilinan J."/>
            <person name="Park H.-J."/>
            <person name="Ramirez L."/>
            <person name="Alfaro M."/>
            <person name="Sun H."/>
            <person name="Tritt A."/>
            <person name="Yoshinaga Y."/>
            <person name="Zwiers L.-H."/>
            <person name="Turgeon B."/>
            <person name="Goodwin S."/>
            <person name="Spatafora J."/>
            <person name="Crous P."/>
            <person name="Grigoriev I."/>
        </authorList>
    </citation>
    <scope>NUCLEOTIDE SEQUENCE</scope>
    <source>
        <strain evidence="3">CBS 480.64</strain>
    </source>
</reference>
<feature type="domain" description="DUF7492" evidence="2">
    <location>
        <begin position="22"/>
        <end position="269"/>
    </location>
</feature>
<proteinExistence type="predicted"/>
<feature type="chain" id="PRO_5025491658" description="DUF7492 domain-containing protein" evidence="1">
    <location>
        <begin position="24"/>
        <end position="293"/>
    </location>
</feature>
<dbReference type="InterPro" id="IPR055915">
    <property type="entry name" value="DUF7492"/>
</dbReference>
<keyword evidence="4" id="KW-1185">Reference proteome</keyword>
<organism evidence="3 4">
    <name type="scientific">Piedraia hortae CBS 480.64</name>
    <dbReference type="NCBI Taxonomy" id="1314780"/>
    <lineage>
        <taxon>Eukaryota</taxon>
        <taxon>Fungi</taxon>
        <taxon>Dikarya</taxon>
        <taxon>Ascomycota</taxon>
        <taxon>Pezizomycotina</taxon>
        <taxon>Dothideomycetes</taxon>
        <taxon>Dothideomycetidae</taxon>
        <taxon>Capnodiales</taxon>
        <taxon>Piedraiaceae</taxon>
        <taxon>Piedraia</taxon>
    </lineage>
</organism>
<dbReference type="EMBL" id="MU005958">
    <property type="protein sequence ID" value="KAF2863925.1"/>
    <property type="molecule type" value="Genomic_DNA"/>
</dbReference>
<evidence type="ECO:0000256" key="1">
    <source>
        <dbReference type="SAM" id="SignalP"/>
    </source>
</evidence>
<sequence length="293" mass="32264">MFSTVNTLTLVSGLLSSAGPALGHSWIDEFQVIGPNGSYTGDRGFARGYVARTDPSFNGFSVNYQVPSDESGRIRINSSDLLCHPSQRASNYTNPSYPMLQVQPGSHVAMKYLENGHVTLPWNQLGKPKAGGTVFVYGTTQPSESEKMVDVLRWTKDGKGGNGRGFLMAAQAYDDGRCHQLNCGNVSLARQVLYPNHVPGQPTSSLEQWCESNVHIPASQPEGRLTVYWVWQWPTEPNADCTYPGGKDEYYTTCADFNVVNSVPRPASSHTLAQENYYNCEQMCTCIQISTEN</sequence>
<protein>
    <recommendedName>
        <fullName evidence="2">DUF7492 domain-containing protein</fullName>
    </recommendedName>
</protein>
<gene>
    <name evidence="3" type="ORF">K470DRAFT_239792</name>
</gene>
<evidence type="ECO:0000313" key="3">
    <source>
        <dbReference type="EMBL" id="KAF2863925.1"/>
    </source>
</evidence>
<dbReference type="OrthoDB" id="64281at2759"/>
<keyword evidence="1" id="KW-0732">Signal</keyword>
<accession>A0A6A7CA93</accession>
<evidence type="ECO:0000259" key="2">
    <source>
        <dbReference type="Pfam" id="PF24320"/>
    </source>
</evidence>
<dbReference type="AlphaFoldDB" id="A0A6A7CA93"/>
<name>A0A6A7CA93_9PEZI</name>
<dbReference type="Proteomes" id="UP000799421">
    <property type="component" value="Unassembled WGS sequence"/>
</dbReference>